<reference evidence="7 8" key="1">
    <citation type="journal article" date="2023" name="Sci. Data">
        <title>Genome assembly of the Korean intertidal mud-creeper Batillaria attramentaria.</title>
        <authorList>
            <person name="Patra A.K."/>
            <person name="Ho P.T."/>
            <person name="Jun S."/>
            <person name="Lee S.J."/>
            <person name="Kim Y."/>
            <person name="Won Y.J."/>
        </authorList>
    </citation>
    <scope>NUCLEOTIDE SEQUENCE [LARGE SCALE GENOMIC DNA]</scope>
    <source>
        <strain evidence="7">Wonlab-2016</strain>
    </source>
</reference>
<dbReference type="SUPFAM" id="SSF49313">
    <property type="entry name" value="Cadherin-like"/>
    <property type="match status" value="1"/>
</dbReference>
<feature type="transmembrane region" description="Helical" evidence="5">
    <location>
        <begin position="539"/>
        <end position="563"/>
    </location>
</feature>
<feature type="region of interest" description="Disordered" evidence="4">
    <location>
        <begin position="393"/>
        <end position="425"/>
    </location>
</feature>
<proteinExistence type="predicted"/>
<name>A0ABD0M6U4_9CAEN</name>
<dbReference type="PANTHER" id="PTHR24026">
    <property type="entry name" value="FAT ATYPICAL CADHERIN-RELATED"/>
    <property type="match status" value="1"/>
</dbReference>
<keyword evidence="3" id="KW-0106">Calcium</keyword>
<keyword evidence="2 5" id="KW-1133">Transmembrane helix</keyword>
<evidence type="ECO:0000256" key="3">
    <source>
        <dbReference type="PROSITE-ProRule" id="PRU00043"/>
    </source>
</evidence>
<dbReference type="Proteomes" id="UP001519460">
    <property type="component" value="Unassembled WGS sequence"/>
</dbReference>
<keyword evidence="8" id="KW-1185">Reference proteome</keyword>
<sequence>MRVLSSKSNGQVPYYLKSFENNFCLFLFVQYEFILMVQPVNEFAPEFVGAPFIVHIPEVSMSVVIHQLYSVAFGNFGLLPPRWKRVPGERHLPVSTTVMYLRQNATDRDVVSSGSDVSQFDWVYHFWPGIDNKQNGIITITADLDFEALPVPSGMPLPFFIFNLTVTDTGGLNSTNSTVFYIVDIDDQPPEFFYPGCTSPCIGFYTADVSSNQTGVLTGIQPARIRARDKDTLNKPVRYSISGGPPYYRDYLSIDGETGQVTILKPLGDFNEEQLIFQIKAKKLASSTPAEQATLMLKVAFPGGGPTSKPDTQTNGSMDSVVIAVVALSVIVFLAFVALAGLVTRPDDTADSGNGSINGTVIPTSPHAGSVAPTYTRMVMPNGQVFIVPVKGMRGKARRKQRAPGDNSPGIEESAEEGGGEGNRRMSMQDRVSMQDIDARGGLALASPPHIGNGGVPRAGVPAVSGGVPMPYPQPQMMPNGGTPNGQVPRPVRLPNGQVVMATLDAHGNPILHRQLPPMSAPGANGGEVKLSKKKRKKLSYSVVLLLCCSLLLLLLFFCYARFPLSTRMVTTPLPIPLWFQEAAMIAQQEYDGTKPPTEESSDSSLYTQGGKQKVKLSTRKKNIDPIDPKHRLEVEEGDAEQE</sequence>
<dbReference type="PROSITE" id="PS50268">
    <property type="entry name" value="CADHERIN_2"/>
    <property type="match status" value="2"/>
</dbReference>
<evidence type="ECO:0000256" key="1">
    <source>
        <dbReference type="ARBA" id="ARBA00022692"/>
    </source>
</evidence>
<evidence type="ECO:0000259" key="6">
    <source>
        <dbReference type="PROSITE" id="PS50268"/>
    </source>
</evidence>
<evidence type="ECO:0000313" key="7">
    <source>
        <dbReference type="EMBL" id="KAK7507488.1"/>
    </source>
</evidence>
<dbReference type="EMBL" id="JACVVK020000004">
    <property type="protein sequence ID" value="KAK7507488.1"/>
    <property type="molecule type" value="Genomic_DNA"/>
</dbReference>
<dbReference type="GO" id="GO:0007155">
    <property type="term" value="P:cell adhesion"/>
    <property type="evidence" value="ECO:0007669"/>
    <property type="project" value="UniProtKB-KW"/>
</dbReference>
<dbReference type="PANTHER" id="PTHR24026:SF126">
    <property type="entry name" value="PROTOCADHERIN FAT 4"/>
    <property type="match status" value="1"/>
</dbReference>
<feature type="compositionally biased region" description="Basic and acidic residues" evidence="4">
    <location>
        <begin position="622"/>
        <end position="635"/>
    </location>
</feature>
<evidence type="ECO:0000256" key="5">
    <source>
        <dbReference type="SAM" id="Phobius"/>
    </source>
</evidence>
<organism evidence="7 8">
    <name type="scientific">Batillaria attramentaria</name>
    <dbReference type="NCBI Taxonomy" id="370345"/>
    <lineage>
        <taxon>Eukaryota</taxon>
        <taxon>Metazoa</taxon>
        <taxon>Spiralia</taxon>
        <taxon>Lophotrochozoa</taxon>
        <taxon>Mollusca</taxon>
        <taxon>Gastropoda</taxon>
        <taxon>Caenogastropoda</taxon>
        <taxon>Sorbeoconcha</taxon>
        <taxon>Cerithioidea</taxon>
        <taxon>Batillariidae</taxon>
        <taxon>Batillaria</taxon>
    </lineage>
</organism>
<evidence type="ECO:0000256" key="4">
    <source>
        <dbReference type="SAM" id="MobiDB-lite"/>
    </source>
</evidence>
<dbReference type="Gene3D" id="2.60.40.60">
    <property type="entry name" value="Cadherins"/>
    <property type="match status" value="2"/>
</dbReference>
<feature type="compositionally biased region" description="Basic residues" evidence="4">
    <location>
        <begin position="393"/>
        <end position="402"/>
    </location>
</feature>
<evidence type="ECO:0000256" key="2">
    <source>
        <dbReference type="ARBA" id="ARBA00022989"/>
    </source>
</evidence>
<dbReference type="GO" id="GO:0005509">
    <property type="term" value="F:calcium ion binding"/>
    <property type="evidence" value="ECO:0007669"/>
    <property type="project" value="UniProtKB-UniRule"/>
</dbReference>
<feature type="region of interest" description="Disordered" evidence="4">
    <location>
        <begin position="591"/>
        <end position="643"/>
    </location>
</feature>
<comment type="caution">
    <text evidence="7">The sequence shown here is derived from an EMBL/GenBank/DDBJ whole genome shotgun (WGS) entry which is preliminary data.</text>
</comment>
<feature type="transmembrane region" description="Helical" evidence="5">
    <location>
        <begin position="321"/>
        <end position="343"/>
    </location>
</feature>
<keyword evidence="5" id="KW-0472">Membrane</keyword>
<feature type="domain" description="Cadherin" evidence="6">
    <location>
        <begin position="93"/>
        <end position="192"/>
    </location>
</feature>
<dbReference type="GO" id="GO:0005886">
    <property type="term" value="C:plasma membrane"/>
    <property type="evidence" value="ECO:0007669"/>
    <property type="project" value="UniProtKB-SubCell"/>
</dbReference>
<dbReference type="InterPro" id="IPR015919">
    <property type="entry name" value="Cadherin-like_sf"/>
</dbReference>
<feature type="domain" description="Cadherin" evidence="6">
    <location>
        <begin position="220"/>
        <end position="312"/>
    </location>
</feature>
<dbReference type="Pfam" id="PF00028">
    <property type="entry name" value="Cadherin"/>
    <property type="match status" value="1"/>
</dbReference>
<evidence type="ECO:0000313" key="8">
    <source>
        <dbReference type="Proteomes" id="UP001519460"/>
    </source>
</evidence>
<dbReference type="CDD" id="cd11304">
    <property type="entry name" value="Cadherin_repeat"/>
    <property type="match status" value="2"/>
</dbReference>
<accession>A0ABD0M6U4</accession>
<keyword evidence="1 5" id="KW-0812">Transmembrane</keyword>
<dbReference type="AlphaFoldDB" id="A0ABD0M6U4"/>
<gene>
    <name evidence="7" type="ORF">BaRGS_00001423</name>
</gene>
<dbReference type="InterPro" id="IPR002126">
    <property type="entry name" value="Cadherin-like_dom"/>
</dbReference>
<protein>
    <recommendedName>
        <fullName evidence="6">Cadherin domain-containing protein</fullName>
    </recommendedName>
</protein>